<evidence type="ECO:0008006" key="4">
    <source>
        <dbReference type="Google" id="ProtNLM"/>
    </source>
</evidence>
<proteinExistence type="predicted"/>
<feature type="chain" id="PRO_5001492031" description="Secreted protein" evidence="1">
    <location>
        <begin position="35"/>
        <end position="84"/>
    </location>
</feature>
<keyword evidence="1" id="KW-0732">Signal</keyword>
<keyword evidence="3" id="KW-1185">Reference proteome</keyword>
<reference evidence="3" key="1">
    <citation type="journal article" date="2015" name="Nat. Genet.">
        <title>The genome and transcriptome of the zoonotic hookworm Ancylostoma ceylanicum identify infection-specific gene families.</title>
        <authorList>
            <person name="Schwarz E.M."/>
            <person name="Hu Y."/>
            <person name="Antoshechkin I."/>
            <person name="Miller M.M."/>
            <person name="Sternberg P.W."/>
            <person name="Aroian R.V."/>
        </authorList>
    </citation>
    <scope>NUCLEOTIDE SEQUENCE</scope>
    <source>
        <strain evidence="3">HY135</strain>
    </source>
</reference>
<organism evidence="2 3">
    <name type="scientific">Ancylostoma ceylanicum</name>
    <dbReference type="NCBI Taxonomy" id="53326"/>
    <lineage>
        <taxon>Eukaryota</taxon>
        <taxon>Metazoa</taxon>
        <taxon>Ecdysozoa</taxon>
        <taxon>Nematoda</taxon>
        <taxon>Chromadorea</taxon>
        <taxon>Rhabditida</taxon>
        <taxon>Rhabditina</taxon>
        <taxon>Rhabditomorpha</taxon>
        <taxon>Strongyloidea</taxon>
        <taxon>Ancylostomatidae</taxon>
        <taxon>Ancylostomatinae</taxon>
        <taxon>Ancylostoma</taxon>
    </lineage>
</organism>
<evidence type="ECO:0000256" key="1">
    <source>
        <dbReference type="SAM" id="SignalP"/>
    </source>
</evidence>
<sequence length="84" mass="9422">MLSLALWWGPMGLRMNGAATTLYCIQLLSASVHATPVHVVGFPELDYNGHRRRIWPMPVYVFVSSHHGGFPDFRPQQLALATMT</sequence>
<dbReference type="Proteomes" id="UP000024635">
    <property type="component" value="Unassembled WGS sequence"/>
</dbReference>
<protein>
    <recommendedName>
        <fullName evidence="4">Secreted protein</fullName>
    </recommendedName>
</protein>
<dbReference type="EMBL" id="JARK01000155">
    <property type="protein sequence ID" value="EYC41818.1"/>
    <property type="molecule type" value="Genomic_DNA"/>
</dbReference>
<feature type="signal peptide" evidence="1">
    <location>
        <begin position="1"/>
        <end position="34"/>
    </location>
</feature>
<name>A0A016WS04_9BILA</name>
<evidence type="ECO:0000313" key="3">
    <source>
        <dbReference type="Proteomes" id="UP000024635"/>
    </source>
</evidence>
<evidence type="ECO:0000313" key="2">
    <source>
        <dbReference type="EMBL" id="EYC41818.1"/>
    </source>
</evidence>
<dbReference type="AlphaFoldDB" id="A0A016WS04"/>
<comment type="caution">
    <text evidence="2">The sequence shown here is derived from an EMBL/GenBank/DDBJ whole genome shotgun (WGS) entry which is preliminary data.</text>
</comment>
<gene>
    <name evidence="2" type="primary">Acey_s0555.g3378</name>
    <name evidence="2" type="ORF">Y032_0555g3378</name>
</gene>
<accession>A0A016WS04</accession>